<gene>
    <name evidence="4" type="ORF">CEPIT_LOCUS32566</name>
</gene>
<comment type="caution">
    <text evidence="4">The sequence shown here is derived from an EMBL/GenBank/DDBJ whole genome shotgun (WGS) entry which is preliminary data.</text>
</comment>
<evidence type="ECO:0000313" key="5">
    <source>
        <dbReference type="Proteomes" id="UP001152523"/>
    </source>
</evidence>
<dbReference type="EMBL" id="CAMAPF010000974">
    <property type="protein sequence ID" value="CAH9132936.1"/>
    <property type="molecule type" value="Genomic_DNA"/>
</dbReference>
<dbReference type="FunFam" id="1.25.70.10:FF:000001">
    <property type="entry name" value="Mitochondrial transcription termination factor-like"/>
    <property type="match status" value="1"/>
</dbReference>
<keyword evidence="2" id="KW-0804">Transcription</keyword>
<sequence>MLTMMLRIVHHHLRESSARTAFHFHSTSISSSSSSSRTLKSIPDNAEKISFVASYLISKFGLSSERAISASKHMNFKTPEKPDSVLTFLKNHGFTDDQILKAVIKLPTLLVSDPEKTLFPKIEFCLSMGFSQDRVASILSGSPSLFKYSLENSIVPSLNFLRTLIPVEEALMTALKSCTGLLTRDLKRNCGPNIQLLREIGVPESNIVYLFKYQPKVFLFDKDKFRDIVEKVRDLGVDTKHVSFVIVIKAMRICKLIWEKKMMIYKNSGISENEVLEAFKKYPWLMMVSQEKLVKLLDFLVNQMGLKSSILVRRPQLTSFSLERRTIPRCLVYRALLAKGLVKEDCNVLLCILTATENMFLKKFVKCHGEHAPELLEVYQSPQQVALSLLPSKFV</sequence>
<dbReference type="GO" id="GO:0003676">
    <property type="term" value="F:nucleic acid binding"/>
    <property type="evidence" value="ECO:0007669"/>
    <property type="project" value="InterPro"/>
</dbReference>
<dbReference type="Gene3D" id="1.25.70.10">
    <property type="entry name" value="Transcription termination factor 3, mitochondrial"/>
    <property type="match status" value="2"/>
</dbReference>
<protein>
    <submittedName>
        <fullName evidence="4">Uncharacterized protein</fullName>
    </submittedName>
</protein>
<keyword evidence="2" id="KW-0806">Transcription termination</keyword>
<dbReference type="PANTHER" id="PTHR13068">
    <property type="entry name" value="CGI-12 PROTEIN-RELATED"/>
    <property type="match status" value="1"/>
</dbReference>
<dbReference type="InterPro" id="IPR038538">
    <property type="entry name" value="MTERF_sf"/>
</dbReference>
<organism evidence="4 5">
    <name type="scientific">Cuscuta epithymum</name>
    <dbReference type="NCBI Taxonomy" id="186058"/>
    <lineage>
        <taxon>Eukaryota</taxon>
        <taxon>Viridiplantae</taxon>
        <taxon>Streptophyta</taxon>
        <taxon>Embryophyta</taxon>
        <taxon>Tracheophyta</taxon>
        <taxon>Spermatophyta</taxon>
        <taxon>Magnoliopsida</taxon>
        <taxon>eudicotyledons</taxon>
        <taxon>Gunneridae</taxon>
        <taxon>Pentapetalae</taxon>
        <taxon>asterids</taxon>
        <taxon>lamiids</taxon>
        <taxon>Solanales</taxon>
        <taxon>Convolvulaceae</taxon>
        <taxon>Cuscuteae</taxon>
        <taxon>Cuscuta</taxon>
        <taxon>Cuscuta subgen. Cuscuta</taxon>
    </lineage>
</organism>
<dbReference type="GO" id="GO:0006353">
    <property type="term" value="P:DNA-templated transcription termination"/>
    <property type="evidence" value="ECO:0007669"/>
    <property type="project" value="UniProtKB-KW"/>
</dbReference>
<name>A0AAV0FBR1_9ASTE</name>
<dbReference type="PANTHER" id="PTHR13068:SF166">
    <property type="entry name" value="TRANSCRIPTION TERMINATION FACTOR MTERF15, MITOCHONDRIAL-LIKE"/>
    <property type="match status" value="1"/>
</dbReference>
<keyword evidence="5" id="KW-1185">Reference proteome</keyword>
<reference evidence="4" key="1">
    <citation type="submission" date="2022-07" db="EMBL/GenBank/DDBJ databases">
        <authorList>
            <person name="Macas J."/>
            <person name="Novak P."/>
            <person name="Neumann P."/>
        </authorList>
    </citation>
    <scope>NUCLEOTIDE SEQUENCE</scope>
</reference>
<evidence type="ECO:0000313" key="4">
    <source>
        <dbReference type="EMBL" id="CAH9132936.1"/>
    </source>
</evidence>
<keyword evidence="3" id="KW-0809">Transit peptide</keyword>
<keyword evidence="2" id="KW-0805">Transcription regulation</keyword>
<dbReference type="InterPro" id="IPR003690">
    <property type="entry name" value="MTERF"/>
</dbReference>
<dbReference type="Pfam" id="PF02536">
    <property type="entry name" value="mTERF"/>
    <property type="match status" value="2"/>
</dbReference>
<proteinExistence type="inferred from homology"/>
<dbReference type="SMART" id="SM00733">
    <property type="entry name" value="Mterf"/>
    <property type="match status" value="6"/>
</dbReference>
<accession>A0AAV0FBR1</accession>
<evidence type="ECO:0000256" key="2">
    <source>
        <dbReference type="ARBA" id="ARBA00022472"/>
    </source>
</evidence>
<evidence type="ECO:0000256" key="3">
    <source>
        <dbReference type="ARBA" id="ARBA00022946"/>
    </source>
</evidence>
<dbReference type="Proteomes" id="UP001152523">
    <property type="component" value="Unassembled WGS sequence"/>
</dbReference>
<evidence type="ECO:0000256" key="1">
    <source>
        <dbReference type="ARBA" id="ARBA00007692"/>
    </source>
</evidence>
<comment type="similarity">
    <text evidence="1">Belongs to the mTERF family.</text>
</comment>
<dbReference type="AlphaFoldDB" id="A0AAV0FBR1"/>